<geneLocation type="plasmid" evidence="2 3">
    <name>unnamed1</name>
</geneLocation>
<dbReference type="AlphaFoldDB" id="A0ABD7YZE6"/>
<evidence type="ECO:0000313" key="3">
    <source>
        <dbReference type="Proteomes" id="UP001224533"/>
    </source>
</evidence>
<organism evidence="2 3">
    <name type="scientific">Ligilactobacillus salivarius</name>
    <dbReference type="NCBI Taxonomy" id="1624"/>
    <lineage>
        <taxon>Bacteria</taxon>
        <taxon>Bacillati</taxon>
        <taxon>Bacillota</taxon>
        <taxon>Bacilli</taxon>
        <taxon>Lactobacillales</taxon>
        <taxon>Lactobacillaceae</taxon>
        <taxon>Ligilactobacillus</taxon>
    </lineage>
</organism>
<feature type="transmembrane region" description="Helical" evidence="1">
    <location>
        <begin position="6"/>
        <end position="37"/>
    </location>
</feature>
<accession>A0ABD7YZE6</accession>
<reference evidence="2 3" key="1">
    <citation type="submission" date="2022-12" db="EMBL/GenBank/DDBJ databases">
        <title>Assessment of beneficial effects and identification of host adaptation-associated genes of Ligilactobacillus salivarius isolated from Meles meles.</title>
        <authorList>
            <person name="Wang Y."/>
        </authorList>
    </citation>
    <scope>NUCLEOTIDE SEQUENCE [LARGE SCALE GENOMIC DNA]</scope>
    <source>
        <strain evidence="2 3">S35</strain>
        <plasmid evidence="2 3">unnamed1</plasmid>
    </source>
</reference>
<dbReference type="EMBL" id="CP114510">
    <property type="protein sequence ID" value="WHS18718.1"/>
    <property type="molecule type" value="Genomic_DNA"/>
</dbReference>
<evidence type="ECO:0000256" key="1">
    <source>
        <dbReference type="SAM" id="Phobius"/>
    </source>
</evidence>
<dbReference type="RefSeq" id="WP_283474970.1">
    <property type="nucleotide sequence ID" value="NZ_CP114502.1"/>
</dbReference>
<protein>
    <submittedName>
        <fullName evidence="2">Uncharacterized protein</fullName>
    </submittedName>
</protein>
<gene>
    <name evidence="2" type="ORF">O2U02_09725</name>
</gene>
<dbReference type="Proteomes" id="UP001224533">
    <property type="component" value="Plasmid unnamed1"/>
</dbReference>
<keyword evidence="1" id="KW-0812">Transmembrane</keyword>
<proteinExistence type="predicted"/>
<keyword evidence="1" id="KW-1133">Transmembrane helix</keyword>
<evidence type="ECO:0000313" key="2">
    <source>
        <dbReference type="EMBL" id="WHS18718.1"/>
    </source>
</evidence>
<sequence length="44" mass="5039">MKKSILVFIVLLLLVIDIFKCWRVAGIIPLFLILVAAKVKRSKK</sequence>
<name>A0ABD7YZE6_9LACO</name>
<keyword evidence="1" id="KW-0472">Membrane</keyword>
<keyword evidence="2" id="KW-0614">Plasmid</keyword>